<comment type="caution">
    <text evidence="10">The sequence shown here is derived from an EMBL/GenBank/DDBJ whole genome shotgun (WGS) entry which is preliminary data.</text>
</comment>
<dbReference type="SUPFAM" id="SSF103473">
    <property type="entry name" value="MFS general substrate transporter"/>
    <property type="match status" value="1"/>
</dbReference>
<dbReference type="InterPro" id="IPR036259">
    <property type="entry name" value="MFS_trans_sf"/>
</dbReference>
<evidence type="ECO:0000256" key="1">
    <source>
        <dbReference type="ARBA" id="ARBA00004141"/>
    </source>
</evidence>
<keyword evidence="5" id="KW-0325">Glycoprotein</keyword>
<evidence type="ECO:0000256" key="7">
    <source>
        <dbReference type="ARBA" id="ARBA00054466"/>
    </source>
</evidence>
<feature type="transmembrane region" description="Helical" evidence="8">
    <location>
        <begin position="403"/>
        <end position="423"/>
    </location>
</feature>
<dbReference type="CDD" id="cd17323">
    <property type="entry name" value="MFS_Tpo1_MDR_like"/>
    <property type="match status" value="1"/>
</dbReference>
<organism evidence="10 11">
    <name type="scientific">Fusarium oxysporum f. sp. raphani</name>
    <dbReference type="NCBI Taxonomy" id="96318"/>
    <lineage>
        <taxon>Eukaryota</taxon>
        <taxon>Fungi</taxon>
        <taxon>Dikarya</taxon>
        <taxon>Ascomycota</taxon>
        <taxon>Pezizomycotina</taxon>
        <taxon>Sordariomycetes</taxon>
        <taxon>Hypocreomycetidae</taxon>
        <taxon>Hypocreales</taxon>
        <taxon>Nectriaceae</taxon>
        <taxon>Fusarium</taxon>
        <taxon>Fusarium oxysporum species complex</taxon>
    </lineage>
</organism>
<comment type="similarity">
    <text evidence="6">Belongs to the major facilitator superfamily. DHA1 family. Polyamines/proton antiporter (TC 2.A.1.2.16) subfamily.</text>
</comment>
<feature type="transmembrane region" description="Helical" evidence="8">
    <location>
        <begin position="329"/>
        <end position="349"/>
    </location>
</feature>
<evidence type="ECO:0000256" key="5">
    <source>
        <dbReference type="ARBA" id="ARBA00023180"/>
    </source>
</evidence>
<sequence>MNDNLSQDDTTIELDLTSPIKYQPESYTPTHEEKIVDWDGPEDPENPMNWSNTTKFTNVGLVSLAAFLTPLASSILAPGVPALMQEFNSSNSVLASLVVSIYVVGFAAGPLFLAPLSEIYGRNIVYHACNVGFVAFSAACALAPTLGSLIAFRFIAGTFGSASITNGSGTVADMVSPAHRAAAMSALVTGPMFGPIIGPIGGGFLAAAEGWRWTMWLVTIIAGALTIGMFVFLRETYAPLLLEHKARRLRKQCSVSESHPCAKSARDQGLSQQQYFMRAISRPVKLLFLSPICSIFALYLAIVYGYLYLMFTSITVVFQDNYGFSSSTAGLVFLGLGVGSMLGLGLFTTTNDRYAQGKAEKDGQGHKPEYRLGLLTYGAIALPIGLFIYGWTAEYSVHWIVPVGSHVIIGFGIVVSLMCVMTYMIDSFTIYAASAMAANTVVRSIGGGVLPLFGLRMYEVLGYGWGNSLLGFVAVAMIPIPILITRYGARLRTRFVIKDL</sequence>
<dbReference type="PANTHER" id="PTHR23502:SF68">
    <property type="entry name" value="MULTIDRUG TRANSPORTER, PUTATIVE (AFU_ORTHOLOGUE AFUA_3G01120)-RELATED"/>
    <property type="match status" value="1"/>
</dbReference>
<dbReference type="FunFam" id="1.20.1250.20:FF:000011">
    <property type="entry name" value="MFS multidrug transporter, putative"/>
    <property type="match status" value="1"/>
</dbReference>
<comment type="function">
    <text evidence="7">Efflux pump involved in export of fusaric acid, a mycotoxin with low to moderate toxicity to animals and humans, but with high phytotoxic properties. Constitutes a self-protecting mechanism of the fungus against critical levels of FSA within the cell.</text>
</comment>
<dbReference type="EMBL" id="JAELUR010000003">
    <property type="protein sequence ID" value="KAG7433527.1"/>
    <property type="molecule type" value="Genomic_DNA"/>
</dbReference>
<comment type="subcellular location">
    <subcellularLocation>
        <location evidence="1">Membrane</location>
        <topology evidence="1">Multi-pass membrane protein</topology>
    </subcellularLocation>
</comment>
<dbReference type="InterPro" id="IPR020846">
    <property type="entry name" value="MFS_dom"/>
</dbReference>
<keyword evidence="2 8" id="KW-0812">Transmembrane</keyword>
<dbReference type="Pfam" id="PF07690">
    <property type="entry name" value="MFS_1"/>
    <property type="match status" value="1"/>
</dbReference>
<accession>A0A8J5QES2</accession>
<feature type="transmembrane region" description="Helical" evidence="8">
    <location>
        <begin position="181"/>
        <end position="207"/>
    </location>
</feature>
<dbReference type="GO" id="GO:0016020">
    <property type="term" value="C:membrane"/>
    <property type="evidence" value="ECO:0007669"/>
    <property type="project" value="UniProtKB-SubCell"/>
</dbReference>
<feature type="transmembrane region" description="Helical" evidence="8">
    <location>
        <begin position="125"/>
        <end position="144"/>
    </location>
</feature>
<feature type="transmembrane region" description="Helical" evidence="8">
    <location>
        <begin position="56"/>
        <end position="80"/>
    </location>
</feature>
<dbReference type="PROSITE" id="PS50850">
    <property type="entry name" value="MFS"/>
    <property type="match status" value="1"/>
</dbReference>
<dbReference type="PANTHER" id="PTHR23502">
    <property type="entry name" value="MAJOR FACILITATOR SUPERFAMILY"/>
    <property type="match status" value="1"/>
</dbReference>
<protein>
    <submittedName>
        <fullName evidence="10">Efflux pump radE</fullName>
    </submittedName>
</protein>
<feature type="transmembrane region" description="Helical" evidence="8">
    <location>
        <begin position="370"/>
        <end position="391"/>
    </location>
</feature>
<gene>
    <name evidence="10" type="primary">radE-1</name>
    <name evidence="10" type="ORF">Forpi1262_v003733</name>
</gene>
<name>A0A8J5QES2_FUSOX</name>
<feature type="transmembrane region" description="Helical" evidence="8">
    <location>
        <begin position="213"/>
        <end position="233"/>
    </location>
</feature>
<feature type="transmembrane region" description="Helical" evidence="8">
    <location>
        <begin position="286"/>
        <end position="309"/>
    </location>
</feature>
<evidence type="ECO:0000313" key="10">
    <source>
        <dbReference type="EMBL" id="KAG7433527.1"/>
    </source>
</evidence>
<dbReference type="Gene3D" id="1.20.1250.20">
    <property type="entry name" value="MFS general substrate transporter like domains"/>
    <property type="match status" value="1"/>
</dbReference>
<keyword evidence="3 8" id="KW-1133">Transmembrane helix</keyword>
<evidence type="ECO:0000256" key="4">
    <source>
        <dbReference type="ARBA" id="ARBA00023136"/>
    </source>
</evidence>
<evidence type="ECO:0000256" key="8">
    <source>
        <dbReference type="SAM" id="Phobius"/>
    </source>
</evidence>
<feature type="transmembrane region" description="Helical" evidence="8">
    <location>
        <begin position="92"/>
        <end position="113"/>
    </location>
</feature>
<evidence type="ECO:0000256" key="6">
    <source>
        <dbReference type="ARBA" id="ARBA00038459"/>
    </source>
</evidence>
<evidence type="ECO:0000313" key="11">
    <source>
        <dbReference type="Proteomes" id="UP000693942"/>
    </source>
</evidence>
<dbReference type="InterPro" id="IPR011701">
    <property type="entry name" value="MFS"/>
</dbReference>
<reference evidence="10" key="1">
    <citation type="submission" date="2021-04" db="EMBL/GenBank/DDBJ databases">
        <title>First draft genome resource for Brassicaceae pathogens Fusarium oxysporum f. sp. raphani and Fusarium oxysporum f. sp. rapae.</title>
        <authorList>
            <person name="Asai S."/>
        </authorList>
    </citation>
    <scope>NUCLEOTIDE SEQUENCE</scope>
    <source>
        <strain evidence="10">Tf1262</strain>
    </source>
</reference>
<evidence type="ECO:0000256" key="3">
    <source>
        <dbReference type="ARBA" id="ARBA00022989"/>
    </source>
</evidence>
<feature type="transmembrane region" description="Helical" evidence="8">
    <location>
        <begin position="150"/>
        <end position="169"/>
    </location>
</feature>
<feature type="transmembrane region" description="Helical" evidence="8">
    <location>
        <begin position="465"/>
        <end position="484"/>
    </location>
</feature>
<proteinExistence type="inferred from homology"/>
<evidence type="ECO:0000259" key="9">
    <source>
        <dbReference type="PROSITE" id="PS50850"/>
    </source>
</evidence>
<feature type="transmembrane region" description="Helical" evidence="8">
    <location>
        <begin position="430"/>
        <end position="453"/>
    </location>
</feature>
<evidence type="ECO:0000256" key="2">
    <source>
        <dbReference type="ARBA" id="ARBA00022692"/>
    </source>
</evidence>
<dbReference type="Proteomes" id="UP000693942">
    <property type="component" value="Unassembled WGS sequence"/>
</dbReference>
<dbReference type="AlphaFoldDB" id="A0A8J5QES2"/>
<keyword evidence="4 8" id="KW-0472">Membrane</keyword>
<feature type="domain" description="Major facilitator superfamily (MFS) profile" evidence="9">
    <location>
        <begin position="58"/>
        <end position="494"/>
    </location>
</feature>
<dbReference type="GO" id="GO:0022857">
    <property type="term" value="F:transmembrane transporter activity"/>
    <property type="evidence" value="ECO:0007669"/>
    <property type="project" value="InterPro"/>
</dbReference>